<proteinExistence type="predicted"/>
<evidence type="ECO:0000313" key="1">
    <source>
        <dbReference type="EMBL" id="RID74330.1"/>
    </source>
</evidence>
<name>A0A398AFA0_BRACM</name>
<sequence length="102" mass="11500">VIGTLLQPAPSPDWEENVHAIMTGTHGLLPSILLRLSFQVSVYYICHGRNDRRHSQTARPVGQLARIIDKTIRQIILSTGYTEKLKLKRLLQCWFGGHIGQA</sequence>
<gene>
    <name evidence="1" type="ORF">BRARA_B01435</name>
</gene>
<reference evidence="1 2" key="1">
    <citation type="submission" date="2018-06" db="EMBL/GenBank/DDBJ databases">
        <title>WGS assembly of Brassica rapa FPsc.</title>
        <authorList>
            <person name="Bowman J."/>
            <person name="Kohchi T."/>
            <person name="Yamato K."/>
            <person name="Jenkins J."/>
            <person name="Shu S."/>
            <person name="Ishizaki K."/>
            <person name="Yamaoka S."/>
            <person name="Nishihama R."/>
            <person name="Nakamura Y."/>
            <person name="Berger F."/>
            <person name="Adam C."/>
            <person name="Aki S."/>
            <person name="Althoff F."/>
            <person name="Araki T."/>
            <person name="Arteaga-Vazquez M."/>
            <person name="Balasubrmanian S."/>
            <person name="Bauer D."/>
            <person name="Boehm C."/>
            <person name="Briginshaw L."/>
            <person name="Caballero-Perez J."/>
            <person name="Catarino B."/>
            <person name="Chen F."/>
            <person name="Chiyoda S."/>
            <person name="Chovatia M."/>
            <person name="Davies K."/>
            <person name="Delmans M."/>
            <person name="Demura T."/>
            <person name="Dierschke T."/>
            <person name="Dolan L."/>
            <person name="Dorantes-Acosta A."/>
            <person name="Eklund D."/>
            <person name="Florent S."/>
            <person name="Flores-Sandoval E."/>
            <person name="Fujiyama A."/>
            <person name="Fukuzawa H."/>
            <person name="Galik B."/>
            <person name="Grimanelli D."/>
            <person name="Grimwood J."/>
            <person name="Grossniklaus U."/>
            <person name="Hamada T."/>
            <person name="Haseloff J."/>
            <person name="Hetherington A."/>
            <person name="Higo A."/>
            <person name="Hirakawa Y."/>
            <person name="Hundley H."/>
            <person name="Ikeda Y."/>
            <person name="Inoue K."/>
            <person name="Inoue S."/>
            <person name="Ishida S."/>
            <person name="Jia Q."/>
            <person name="Kakita M."/>
            <person name="Kanazawa T."/>
            <person name="Kawai Y."/>
            <person name="Kawashima T."/>
            <person name="Kennedy M."/>
            <person name="Kinose K."/>
            <person name="Kinoshita T."/>
            <person name="Kohara Y."/>
            <person name="Koide E."/>
            <person name="Komatsu K."/>
            <person name="Kopischke S."/>
            <person name="Kubo M."/>
            <person name="Kyozuka J."/>
            <person name="Lagercrantz U."/>
            <person name="Lin S."/>
            <person name="Lindquist E."/>
            <person name="Lipzen A."/>
            <person name="Lu C."/>
            <person name="Luna E."/>
            <person name="Martienssen R."/>
            <person name="Minamino N."/>
            <person name="Mizutani M."/>
            <person name="Mizutani M."/>
            <person name="Mochizuki N."/>
            <person name="Monte I."/>
            <person name="Mosher R."/>
            <person name="Nagasaki H."/>
            <person name="Nakagami H."/>
            <person name="Naramoto S."/>
            <person name="Nishitani K."/>
            <person name="Ohtani M."/>
            <person name="Okamoto T."/>
            <person name="Okumura M."/>
            <person name="Phillips J."/>
            <person name="Pollak B."/>
            <person name="Reinders A."/>
            <person name="Roevekamp M."/>
            <person name="Sano R."/>
            <person name="Sawa S."/>
            <person name="Schmid M."/>
            <person name="Shirakawa M."/>
            <person name="Solano R."/>
            <person name="Spunde A."/>
            <person name="Suetsugu N."/>
            <person name="Sugano S."/>
            <person name="Sugiyama A."/>
            <person name="Sun R."/>
            <person name="Suzuki Y."/>
            <person name="Takenaka M."/>
            <person name="Takezawa D."/>
            <person name="Tomogane H."/>
            <person name="Tsuzuki M."/>
            <person name="Ueda T."/>
            <person name="Umeda M."/>
            <person name="Ward J."/>
            <person name="Watanabe Y."/>
            <person name="Yazaki K."/>
            <person name="Yokoyama R."/>
            <person name="Yoshitake Y."/>
            <person name="Yotsui I."/>
            <person name="Zachgo S."/>
            <person name="Schmutz J."/>
        </authorList>
    </citation>
    <scope>NUCLEOTIDE SEQUENCE [LARGE SCALE GENOMIC DNA]</scope>
    <source>
        <strain evidence="2">cv. B-3</strain>
    </source>
</reference>
<evidence type="ECO:0000313" key="2">
    <source>
        <dbReference type="Proteomes" id="UP000264353"/>
    </source>
</evidence>
<dbReference type="Proteomes" id="UP000264353">
    <property type="component" value="Chromosome A2"/>
</dbReference>
<feature type="non-terminal residue" evidence="1">
    <location>
        <position position="1"/>
    </location>
</feature>
<accession>A0A398AFA0</accession>
<dbReference type="AlphaFoldDB" id="A0A398AFA0"/>
<organism evidence="1 2">
    <name type="scientific">Brassica campestris</name>
    <name type="common">Field mustard</name>
    <dbReference type="NCBI Taxonomy" id="3711"/>
    <lineage>
        <taxon>Eukaryota</taxon>
        <taxon>Viridiplantae</taxon>
        <taxon>Streptophyta</taxon>
        <taxon>Embryophyta</taxon>
        <taxon>Tracheophyta</taxon>
        <taxon>Spermatophyta</taxon>
        <taxon>Magnoliopsida</taxon>
        <taxon>eudicotyledons</taxon>
        <taxon>Gunneridae</taxon>
        <taxon>Pentapetalae</taxon>
        <taxon>rosids</taxon>
        <taxon>malvids</taxon>
        <taxon>Brassicales</taxon>
        <taxon>Brassicaceae</taxon>
        <taxon>Brassiceae</taxon>
        <taxon>Brassica</taxon>
    </lineage>
</organism>
<protein>
    <submittedName>
        <fullName evidence="1">Uncharacterized protein</fullName>
    </submittedName>
</protein>
<dbReference type="EMBL" id="CM010629">
    <property type="protein sequence ID" value="RID74330.1"/>
    <property type="molecule type" value="Genomic_DNA"/>
</dbReference>